<evidence type="ECO:0000313" key="1">
    <source>
        <dbReference type="EMBL" id="SOQ37949.1"/>
    </source>
</evidence>
<name>A0A2H1VAT1_SPOFR</name>
<organism evidence="1">
    <name type="scientific">Spodoptera frugiperda</name>
    <name type="common">Fall armyworm</name>
    <dbReference type="NCBI Taxonomy" id="7108"/>
    <lineage>
        <taxon>Eukaryota</taxon>
        <taxon>Metazoa</taxon>
        <taxon>Ecdysozoa</taxon>
        <taxon>Arthropoda</taxon>
        <taxon>Hexapoda</taxon>
        <taxon>Insecta</taxon>
        <taxon>Pterygota</taxon>
        <taxon>Neoptera</taxon>
        <taxon>Endopterygota</taxon>
        <taxon>Lepidoptera</taxon>
        <taxon>Glossata</taxon>
        <taxon>Ditrysia</taxon>
        <taxon>Noctuoidea</taxon>
        <taxon>Noctuidae</taxon>
        <taxon>Amphipyrinae</taxon>
        <taxon>Spodoptera</taxon>
    </lineage>
</organism>
<gene>
    <name evidence="1" type="ORF">SFRICE_014612</name>
</gene>
<dbReference type="EMBL" id="ODYU01001562">
    <property type="protein sequence ID" value="SOQ37949.1"/>
    <property type="molecule type" value="Genomic_DNA"/>
</dbReference>
<dbReference type="AlphaFoldDB" id="A0A2H1VAT1"/>
<reference evidence="1" key="1">
    <citation type="submission" date="2016-07" db="EMBL/GenBank/DDBJ databases">
        <authorList>
            <person name="Bretaudeau A."/>
        </authorList>
    </citation>
    <scope>NUCLEOTIDE SEQUENCE</scope>
    <source>
        <strain evidence="1">Rice</strain>
        <tissue evidence="1">Whole body</tissue>
    </source>
</reference>
<accession>A0A2H1VAT1</accession>
<proteinExistence type="predicted"/>
<protein>
    <submittedName>
        <fullName evidence="1">SFRICE_014612</fullName>
    </submittedName>
</protein>
<sequence>MPAAHGHTRGVTNVLLLVVRNLRIVGESGIGIIRSLVTSLTLRNTTQAYIHTYRHAFNPRRVRQRCTLWHLMPLCTANFHNLSPITDVSSVE</sequence>